<sequence length="86" mass="9357">MYYYHTDHLGTPQALTDEHGALALEMDYQAWARRAKSSPTPPQKPASATRSASRGSIMTTSPGCTTTAIATMIRRSGDLFRGIRLG</sequence>
<name>A0A447T9G6_CHRVL</name>
<evidence type="ECO:0000256" key="1">
    <source>
        <dbReference type="SAM" id="MobiDB-lite"/>
    </source>
</evidence>
<dbReference type="Pfam" id="PF03527">
    <property type="entry name" value="RHS"/>
    <property type="match status" value="1"/>
</dbReference>
<evidence type="ECO:0000259" key="2">
    <source>
        <dbReference type="Pfam" id="PF03527"/>
    </source>
</evidence>
<feature type="region of interest" description="Disordered" evidence="1">
    <location>
        <begin position="33"/>
        <end position="63"/>
    </location>
</feature>
<accession>A0A447T9G6</accession>
<dbReference type="AlphaFoldDB" id="A0A447T9G6"/>
<evidence type="ECO:0000313" key="4">
    <source>
        <dbReference type="Proteomes" id="UP000275777"/>
    </source>
</evidence>
<dbReference type="Gene3D" id="2.180.10.10">
    <property type="entry name" value="RHS repeat-associated core"/>
    <property type="match status" value="1"/>
</dbReference>
<proteinExistence type="predicted"/>
<organism evidence="3 4">
    <name type="scientific">Chromobacterium violaceum</name>
    <dbReference type="NCBI Taxonomy" id="536"/>
    <lineage>
        <taxon>Bacteria</taxon>
        <taxon>Pseudomonadati</taxon>
        <taxon>Pseudomonadota</taxon>
        <taxon>Betaproteobacteria</taxon>
        <taxon>Neisseriales</taxon>
        <taxon>Chromobacteriaceae</taxon>
        <taxon>Chromobacterium</taxon>
    </lineage>
</organism>
<protein>
    <submittedName>
        <fullName evidence="3">RHS protein</fullName>
    </submittedName>
</protein>
<dbReference type="Proteomes" id="UP000275777">
    <property type="component" value="Chromosome"/>
</dbReference>
<gene>
    <name evidence="3" type="ORF">NCTC9695_01985</name>
</gene>
<evidence type="ECO:0000313" key="3">
    <source>
        <dbReference type="EMBL" id="VEB41552.1"/>
    </source>
</evidence>
<reference evidence="3 4" key="1">
    <citation type="submission" date="2018-12" db="EMBL/GenBank/DDBJ databases">
        <authorList>
            <consortium name="Pathogen Informatics"/>
        </authorList>
    </citation>
    <scope>NUCLEOTIDE SEQUENCE [LARGE SCALE GENOMIC DNA]</scope>
    <source>
        <strain evidence="3 4">NCTC9695</strain>
    </source>
</reference>
<dbReference type="EMBL" id="LR134182">
    <property type="protein sequence ID" value="VEB41552.1"/>
    <property type="molecule type" value="Genomic_DNA"/>
</dbReference>
<feature type="domain" description="RHS protein conserved region" evidence="2">
    <location>
        <begin position="2"/>
        <end position="31"/>
    </location>
</feature>
<dbReference type="InterPro" id="IPR001826">
    <property type="entry name" value="RHS"/>
</dbReference>
<feature type="compositionally biased region" description="Polar residues" evidence="1">
    <location>
        <begin position="46"/>
        <end position="63"/>
    </location>
</feature>